<evidence type="ECO:0000313" key="9">
    <source>
        <dbReference type="Proteomes" id="UP000305778"/>
    </source>
</evidence>
<keyword evidence="9" id="KW-1185">Reference proteome</keyword>
<feature type="transmembrane region" description="Helical" evidence="7">
    <location>
        <begin position="64"/>
        <end position="82"/>
    </location>
</feature>
<comment type="similarity">
    <text evidence="5">Belongs to the FNT transporter (TC 1.A.16) family.</text>
</comment>
<feature type="transmembrane region" description="Helical" evidence="7">
    <location>
        <begin position="195"/>
        <end position="218"/>
    </location>
</feature>
<dbReference type="PROSITE" id="PS01006">
    <property type="entry name" value="FORMATE_NITRITE_TP_2"/>
    <property type="match status" value="1"/>
</dbReference>
<dbReference type="Gene3D" id="1.20.1080.10">
    <property type="entry name" value="Glycerol uptake facilitator protein"/>
    <property type="match status" value="1"/>
</dbReference>
<dbReference type="Proteomes" id="UP000305778">
    <property type="component" value="Unassembled WGS sequence"/>
</dbReference>
<feature type="transmembrane region" description="Helical" evidence="7">
    <location>
        <begin position="103"/>
        <end position="128"/>
    </location>
</feature>
<dbReference type="PANTHER" id="PTHR30520">
    <property type="entry name" value="FORMATE TRANSPORTER-RELATED"/>
    <property type="match status" value="1"/>
</dbReference>
<evidence type="ECO:0000256" key="6">
    <source>
        <dbReference type="SAM" id="MobiDB-lite"/>
    </source>
</evidence>
<comment type="caution">
    <text evidence="8">The sequence shown here is derived from an EMBL/GenBank/DDBJ whole genome shotgun (WGS) entry which is preliminary data.</text>
</comment>
<feature type="compositionally biased region" description="Low complexity" evidence="6">
    <location>
        <begin position="271"/>
        <end position="286"/>
    </location>
</feature>
<reference evidence="8 9" key="1">
    <citation type="submission" date="2019-04" db="EMBL/GenBank/DDBJ databases">
        <title>Streptomyces oryziradicis sp. nov., a novel actinomycete isolated from rhizosphere soil of rice (Oryza sativa L.).</title>
        <authorList>
            <person name="Li C."/>
        </authorList>
    </citation>
    <scope>NUCLEOTIDE SEQUENCE [LARGE SCALE GENOMIC DNA]</scope>
    <source>
        <strain evidence="8 9">NEAU-C40</strain>
    </source>
</reference>
<feature type="transmembrane region" description="Helical" evidence="7">
    <location>
        <begin position="238"/>
        <end position="260"/>
    </location>
</feature>
<name>A0A4U0SW83_9ACTN</name>
<keyword evidence="3 7" id="KW-1133">Transmembrane helix</keyword>
<dbReference type="PANTHER" id="PTHR30520:SF8">
    <property type="entry name" value="NITRITE TRANSPORTER NIRC"/>
    <property type="match status" value="1"/>
</dbReference>
<dbReference type="RefSeq" id="WP_136728112.1">
    <property type="nucleotide sequence ID" value="NZ_SUMC01000047.1"/>
</dbReference>
<feature type="transmembrane region" description="Helical" evidence="7">
    <location>
        <begin position="29"/>
        <end position="52"/>
    </location>
</feature>
<dbReference type="OrthoDB" id="9786493at2"/>
<dbReference type="Pfam" id="PF01226">
    <property type="entry name" value="Form_Nir_trans"/>
    <property type="match status" value="1"/>
</dbReference>
<proteinExistence type="inferred from homology"/>
<dbReference type="GO" id="GO:0015499">
    <property type="term" value="F:formate transmembrane transporter activity"/>
    <property type="evidence" value="ECO:0007669"/>
    <property type="project" value="TreeGrafter"/>
</dbReference>
<sequence length="286" mass="28764">MPISISTALADQGETAADKIDSLRKPGPYLVSSMLAGAYIGVAVVLLLSVAGPLLAASSPWTKLIEGLVFGVALTLVVFAGAELSTGNMMTTVQGVIAGRATIGGAVAVILGSFVGNLVGSVVFAWLVHASGVLSSGATPGHAAPGLALLASVIKAKAAESGSALFFRGVLCNFLVCLAVWMAARTKSDGAKLMLIFWCLLAFVASGFEHVVANMTYFSLGMFEHVPGATAGAFARNLLLVGLGNLVGGGLLVGASYGFAGRRSASQTSTSEPAEQEPAAAAMSSA</sequence>
<dbReference type="InterPro" id="IPR024002">
    <property type="entry name" value="For/NO2_transpt_CS"/>
</dbReference>
<evidence type="ECO:0000256" key="7">
    <source>
        <dbReference type="SAM" id="Phobius"/>
    </source>
</evidence>
<protein>
    <submittedName>
        <fullName evidence="8">Formate/nitrite transporter family protein</fullName>
    </submittedName>
</protein>
<dbReference type="EMBL" id="SUMC01000047">
    <property type="protein sequence ID" value="TKA04765.1"/>
    <property type="molecule type" value="Genomic_DNA"/>
</dbReference>
<dbReference type="GO" id="GO:0005886">
    <property type="term" value="C:plasma membrane"/>
    <property type="evidence" value="ECO:0007669"/>
    <property type="project" value="TreeGrafter"/>
</dbReference>
<gene>
    <name evidence="8" type="ORF">FCI23_34465</name>
</gene>
<evidence type="ECO:0000256" key="2">
    <source>
        <dbReference type="ARBA" id="ARBA00022692"/>
    </source>
</evidence>
<dbReference type="AlphaFoldDB" id="A0A4U0SW83"/>
<organism evidence="8 9">
    <name type="scientific">Actinacidiphila oryziradicis</name>
    <dbReference type="NCBI Taxonomy" id="2571141"/>
    <lineage>
        <taxon>Bacteria</taxon>
        <taxon>Bacillati</taxon>
        <taxon>Actinomycetota</taxon>
        <taxon>Actinomycetes</taxon>
        <taxon>Kitasatosporales</taxon>
        <taxon>Streptomycetaceae</taxon>
        <taxon>Actinacidiphila</taxon>
    </lineage>
</organism>
<accession>A0A4U0SW83</accession>
<feature type="region of interest" description="Disordered" evidence="6">
    <location>
        <begin position="266"/>
        <end position="286"/>
    </location>
</feature>
<evidence type="ECO:0000256" key="4">
    <source>
        <dbReference type="ARBA" id="ARBA00023136"/>
    </source>
</evidence>
<comment type="subcellular location">
    <subcellularLocation>
        <location evidence="1">Membrane</location>
        <topology evidence="1">Multi-pass membrane protein</topology>
    </subcellularLocation>
</comment>
<evidence type="ECO:0000256" key="5">
    <source>
        <dbReference type="ARBA" id="ARBA00049660"/>
    </source>
</evidence>
<feature type="transmembrane region" description="Helical" evidence="7">
    <location>
        <begin position="165"/>
        <end position="183"/>
    </location>
</feature>
<dbReference type="InterPro" id="IPR000292">
    <property type="entry name" value="For/NO2_transpt"/>
</dbReference>
<evidence type="ECO:0000256" key="3">
    <source>
        <dbReference type="ARBA" id="ARBA00022989"/>
    </source>
</evidence>
<evidence type="ECO:0000256" key="1">
    <source>
        <dbReference type="ARBA" id="ARBA00004141"/>
    </source>
</evidence>
<keyword evidence="4 7" id="KW-0472">Membrane</keyword>
<keyword evidence="2 7" id="KW-0812">Transmembrane</keyword>
<dbReference type="InterPro" id="IPR023271">
    <property type="entry name" value="Aquaporin-like"/>
</dbReference>
<evidence type="ECO:0000313" key="8">
    <source>
        <dbReference type="EMBL" id="TKA04765.1"/>
    </source>
</evidence>